<reference evidence="2" key="1">
    <citation type="submission" date="2016-10" db="EMBL/GenBank/DDBJ databases">
        <title>Complete genome sequence of a Sapporo virus GV variant from an outbreak of gastroenteritis in Sweden 2016.</title>
        <authorList>
            <person name="Hallstrom B."/>
            <person name="Lagerqvist N."/>
            <person name="Lind-Karlberg M."/>
            <person name="Helgesson S."/>
            <person name="Follin P."/>
            <person name="Hergens M.-P."/>
            <person name="Nederby-Ohd J."/>
            <person name="Tolfvenstam T."/>
            <person name="Alm E."/>
        </authorList>
    </citation>
    <scope>NUCLEOTIDE SEQUENCE</scope>
    <source>
        <strain evidence="2">Sweden_Sollentuna_2016</strain>
    </source>
</reference>
<keyword evidence="1" id="KW-1133">Transmembrane helix</keyword>
<organism evidence="2">
    <name type="scientific">Sapporo virus</name>
    <dbReference type="NCBI Taxonomy" id="95342"/>
    <lineage>
        <taxon>Viruses</taxon>
        <taxon>Riboviria</taxon>
        <taxon>Orthornavirae</taxon>
        <taxon>Pisuviricota</taxon>
        <taxon>Pisoniviricetes</taxon>
        <taxon>Picornavirales</taxon>
        <taxon>Caliciviridae</taxon>
        <taxon>Sapovirus</taxon>
        <taxon>Sapovirus sapporoense</taxon>
    </lineage>
</organism>
<sequence length="160" mass="18151">MRWRAMAPLAKATCHNPIILMLHLLRLHRLARLGLMKHPLFQSIQNSPIPLPNAWSWLLPQEQQPQMSLSVCATASLSFVRFLGILDNPRELSSQLLLYILTSTRTQNILLKCLPAGAAQWTSELRSQARVYLLGSLSVVYFLLELTPLLSAIRGFFHTH</sequence>
<evidence type="ECO:0000313" key="2">
    <source>
        <dbReference type="EMBL" id="APD28903.1"/>
    </source>
</evidence>
<accession>A0A1J0MTQ6</accession>
<dbReference type="InterPro" id="IPR009949">
    <property type="entry name" value="Sapovirus_VP3"/>
</dbReference>
<protein>
    <submittedName>
        <fullName evidence="2">Uncharacterized protein</fullName>
    </submittedName>
</protein>
<name>A0A1J0MTQ6_9CALI</name>
<keyword evidence="1" id="KW-0472">Membrane</keyword>
<keyword evidence="1" id="KW-0812">Transmembrane</keyword>
<evidence type="ECO:0000256" key="1">
    <source>
        <dbReference type="SAM" id="Phobius"/>
    </source>
</evidence>
<proteinExistence type="predicted"/>
<feature type="transmembrane region" description="Helical" evidence="1">
    <location>
        <begin position="131"/>
        <end position="157"/>
    </location>
</feature>
<dbReference type="Pfam" id="PF07349">
    <property type="entry name" value="DUF1478"/>
    <property type="match status" value="1"/>
</dbReference>
<dbReference type="EMBL" id="KY040366">
    <property type="protein sequence ID" value="APD28903.1"/>
    <property type="molecule type" value="Genomic_RNA"/>
</dbReference>